<feature type="transmembrane region" description="Helical" evidence="7">
    <location>
        <begin position="141"/>
        <end position="162"/>
    </location>
</feature>
<keyword evidence="4 7" id="KW-0256">Endoplasmic reticulum</keyword>
<dbReference type="PANTHER" id="PTHR31204">
    <property type="entry name" value="SIGMA INTRACELLULAR RECEPTOR 2"/>
    <property type="match status" value="1"/>
</dbReference>
<dbReference type="OrthoDB" id="433124at2759"/>
<keyword evidence="10" id="KW-1185">Reference proteome</keyword>
<reference evidence="9" key="2">
    <citation type="submission" date="2020-05" db="EMBL/GenBank/DDBJ databases">
        <authorList>
            <person name="Kim H.-S."/>
            <person name="Proctor R.H."/>
            <person name="Brown D.W."/>
        </authorList>
    </citation>
    <scope>NUCLEOTIDE SEQUENCE</scope>
    <source>
        <strain evidence="9">NRRL 22465</strain>
    </source>
</reference>
<evidence type="ECO:0000256" key="7">
    <source>
        <dbReference type="PIRNR" id="PIRNR031032"/>
    </source>
</evidence>
<feature type="transmembrane region" description="Helical" evidence="7">
    <location>
        <begin position="70"/>
        <end position="93"/>
    </location>
</feature>
<proteinExistence type="inferred from homology"/>
<sequence>MAQKPVRDWVYLVIISLQLVGMLVLDFTAFYPKSLYEPPSAPLHFLIIIRDQYLANSGDPFFGGTFEGHWFHGFLYIELLFQFPLAVYLVSQLASKKPSSGPTELAGLAFGCLTAMGSVACACELWQMGPELVKEEHKASLFYGTYLPFVVIPAVLAVDMYARLLPRVRANDAQSKTL</sequence>
<feature type="domain" description="EXPERA" evidence="8">
    <location>
        <begin position="7"/>
        <end position="157"/>
    </location>
</feature>
<feature type="transmembrane region" description="Helical" evidence="7">
    <location>
        <begin position="9"/>
        <end position="31"/>
    </location>
</feature>
<dbReference type="Proteomes" id="UP000635477">
    <property type="component" value="Unassembled WGS sequence"/>
</dbReference>
<evidence type="ECO:0000256" key="2">
    <source>
        <dbReference type="ARBA" id="ARBA00009096"/>
    </source>
</evidence>
<keyword evidence="5 7" id="KW-1133">Transmembrane helix</keyword>
<feature type="transmembrane region" description="Helical" evidence="7">
    <location>
        <begin position="105"/>
        <end position="129"/>
    </location>
</feature>
<comment type="similarity">
    <text evidence="2">Belongs to the TMEM97/sigma-2 receptor family.</text>
</comment>
<evidence type="ECO:0000256" key="6">
    <source>
        <dbReference type="ARBA" id="ARBA00023136"/>
    </source>
</evidence>
<accession>A0A8H4UE67</accession>
<dbReference type="Pfam" id="PF05241">
    <property type="entry name" value="EBP"/>
    <property type="match status" value="1"/>
</dbReference>
<dbReference type="InterPro" id="IPR051987">
    <property type="entry name" value="Sigma-2_receptor-like"/>
</dbReference>
<evidence type="ECO:0000256" key="3">
    <source>
        <dbReference type="ARBA" id="ARBA00022692"/>
    </source>
</evidence>
<evidence type="ECO:0000256" key="1">
    <source>
        <dbReference type="ARBA" id="ARBA00004477"/>
    </source>
</evidence>
<dbReference type="InterPro" id="IPR016964">
    <property type="entry name" value="Sigma2_recept"/>
</dbReference>
<evidence type="ECO:0000256" key="5">
    <source>
        <dbReference type="ARBA" id="ARBA00022989"/>
    </source>
</evidence>
<evidence type="ECO:0000313" key="9">
    <source>
        <dbReference type="EMBL" id="KAF4974796.1"/>
    </source>
</evidence>
<dbReference type="EMBL" id="JABEYC010000707">
    <property type="protein sequence ID" value="KAF4974796.1"/>
    <property type="molecule type" value="Genomic_DNA"/>
</dbReference>
<dbReference type="InterPro" id="IPR033118">
    <property type="entry name" value="EXPERA"/>
</dbReference>
<comment type="subcellular location">
    <subcellularLocation>
        <location evidence="1">Endoplasmic reticulum membrane</location>
        <topology evidence="1">Multi-pass membrane protein</topology>
    </subcellularLocation>
</comment>
<dbReference type="GO" id="GO:0005789">
    <property type="term" value="C:endoplasmic reticulum membrane"/>
    <property type="evidence" value="ECO:0007669"/>
    <property type="project" value="UniProtKB-SubCell"/>
</dbReference>
<protein>
    <recommendedName>
        <fullName evidence="7">Efficient mitochondria targeting-associated protein 19</fullName>
    </recommendedName>
</protein>
<organism evidence="9 10">
    <name type="scientific">Fusarium zealandicum</name>
    <dbReference type="NCBI Taxonomy" id="1053134"/>
    <lineage>
        <taxon>Eukaryota</taxon>
        <taxon>Fungi</taxon>
        <taxon>Dikarya</taxon>
        <taxon>Ascomycota</taxon>
        <taxon>Pezizomycotina</taxon>
        <taxon>Sordariomycetes</taxon>
        <taxon>Hypocreomycetidae</taxon>
        <taxon>Hypocreales</taxon>
        <taxon>Nectriaceae</taxon>
        <taxon>Fusarium</taxon>
        <taxon>Fusarium staphyleae species complex</taxon>
    </lineage>
</organism>
<name>A0A8H4UE67_9HYPO</name>
<dbReference type="PANTHER" id="PTHR31204:SF1">
    <property type="entry name" value="SIGMA INTRACELLULAR RECEPTOR 2"/>
    <property type="match status" value="1"/>
</dbReference>
<dbReference type="PROSITE" id="PS51751">
    <property type="entry name" value="EXPERA"/>
    <property type="match status" value="1"/>
</dbReference>
<gene>
    <name evidence="9" type="ORF">FZEAL_8350</name>
</gene>
<reference evidence="9" key="1">
    <citation type="journal article" date="2020" name="BMC Genomics">
        <title>Correction to: Identification and distribution of gene clusters required for synthesis of sphingolipid metabolism inhibitors in diverse species of the filamentous fungus Fusarium.</title>
        <authorList>
            <person name="Kim H.S."/>
            <person name="Lohmar J.M."/>
            <person name="Busman M."/>
            <person name="Brown D.W."/>
            <person name="Naumann T.A."/>
            <person name="Divon H.H."/>
            <person name="Lysoe E."/>
            <person name="Uhlig S."/>
            <person name="Proctor R.H."/>
        </authorList>
    </citation>
    <scope>NUCLEOTIDE SEQUENCE</scope>
    <source>
        <strain evidence="9">NRRL 22465</strain>
    </source>
</reference>
<evidence type="ECO:0000313" key="10">
    <source>
        <dbReference type="Proteomes" id="UP000635477"/>
    </source>
</evidence>
<keyword evidence="3 7" id="KW-0812">Transmembrane</keyword>
<dbReference type="PIRSF" id="PIRSF031032">
    <property type="entry name" value="TMP_97_prd"/>
    <property type="match status" value="1"/>
</dbReference>
<keyword evidence="6 7" id="KW-0472">Membrane</keyword>
<comment type="caution">
    <text evidence="9">The sequence shown here is derived from an EMBL/GenBank/DDBJ whole genome shotgun (WGS) entry which is preliminary data.</text>
</comment>
<dbReference type="AlphaFoldDB" id="A0A8H4UE67"/>
<evidence type="ECO:0000259" key="8">
    <source>
        <dbReference type="PROSITE" id="PS51751"/>
    </source>
</evidence>
<evidence type="ECO:0000256" key="4">
    <source>
        <dbReference type="ARBA" id="ARBA00022824"/>
    </source>
</evidence>